<dbReference type="AlphaFoldDB" id="A0A542ZB51"/>
<name>A0A542ZB51_RARFA</name>
<gene>
    <name evidence="2" type="ORF">FB461_2217</name>
</gene>
<keyword evidence="1" id="KW-0472">Membrane</keyword>
<keyword evidence="1" id="KW-0812">Transmembrane</keyword>
<feature type="transmembrane region" description="Helical" evidence="1">
    <location>
        <begin position="20"/>
        <end position="44"/>
    </location>
</feature>
<comment type="caution">
    <text evidence="2">The sequence shown here is derived from an EMBL/GenBank/DDBJ whole genome shotgun (WGS) entry which is preliminary data.</text>
</comment>
<reference evidence="2 3" key="1">
    <citation type="submission" date="2019-06" db="EMBL/GenBank/DDBJ databases">
        <title>Sequencing the genomes of 1000 actinobacteria strains.</title>
        <authorList>
            <person name="Klenk H.-P."/>
        </authorList>
    </citation>
    <scope>NUCLEOTIDE SEQUENCE [LARGE SCALE GENOMIC DNA]</scope>
    <source>
        <strain evidence="2 3">DSM 4813</strain>
    </source>
</reference>
<proteinExistence type="predicted"/>
<evidence type="ECO:0000313" key="3">
    <source>
        <dbReference type="Proteomes" id="UP000315389"/>
    </source>
</evidence>
<dbReference type="EMBL" id="VFOS01000004">
    <property type="protein sequence ID" value="TQL57480.1"/>
    <property type="molecule type" value="Genomic_DNA"/>
</dbReference>
<accession>A0A542ZB51</accession>
<organism evidence="2 3">
    <name type="scientific">Rarobacter faecitabidus</name>
    <dbReference type="NCBI Taxonomy" id="13243"/>
    <lineage>
        <taxon>Bacteria</taxon>
        <taxon>Bacillati</taxon>
        <taxon>Actinomycetota</taxon>
        <taxon>Actinomycetes</taxon>
        <taxon>Micrococcales</taxon>
        <taxon>Rarobacteraceae</taxon>
        <taxon>Rarobacter</taxon>
    </lineage>
</organism>
<keyword evidence="3" id="KW-1185">Reference proteome</keyword>
<sequence>MTVTRVDDSWFSSMTWLRNITGGVMTAAIIILVTAFVVFAVLVLTGKVTGSRRIGVTTLIVVVLAASAVATVPGIVTWSGTKFPSALANVDTSKVNEPSKADACQLAVDLFKASKKDSWGHVWARASWDSHKCAGVAGVKGSVPTVENPPSLVKFGARGT</sequence>
<dbReference type="Proteomes" id="UP000315389">
    <property type="component" value="Unassembled WGS sequence"/>
</dbReference>
<keyword evidence="1" id="KW-1133">Transmembrane helix</keyword>
<protein>
    <submittedName>
        <fullName evidence="2">Uncharacterized protein</fullName>
    </submittedName>
</protein>
<evidence type="ECO:0000256" key="1">
    <source>
        <dbReference type="SAM" id="Phobius"/>
    </source>
</evidence>
<feature type="transmembrane region" description="Helical" evidence="1">
    <location>
        <begin position="56"/>
        <end position="78"/>
    </location>
</feature>
<evidence type="ECO:0000313" key="2">
    <source>
        <dbReference type="EMBL" id="TQL57480.1"/>
    </source>
</evidence>